<dbReference type="Gramene" id="Mp7g01340.1">
    <property type="protein sequence ID" value="Mp7g01340.1.cds1"/>
    <property type="gene ID" value="Mp7g01340"/>
</dbReference>
<name>A0A2R6WET6_MARPO</name>
<gene>
    <name evidence="1" type="ORF">MARPO_0099s0008</name>
</gene>
<reference evidence="2" key="1">
    <citation type="journal article" date="2017" name="Cell">
        <title>Insights into land plant evolution garnered from the Marchantia polymorpha genome.</title>
        <authorList>
            <person name="Bowman J.L."/>
            <person name="Kohchi T."/>
            <person name="Yamato K.T."/>
            <person name="Jenkins J."/>
            <person name="Shu S."/>
            <person name="Ishizaki K."/>
            <person name="Yamaoka S."/>
            <person name="Nishihama R."/>
            <person name="Nakamura Y."/>
            <person name="Berger F."/>
            <person name="Adam C."/>
            <person name="Aki S.S."/>
            <person name="Althoff F."/>
            <person name="Araki T."/>
            <person name="Arteaga-Vazquez M.A."/>
            <person name="Balasubrmanian S."/>
            <person name="Barry K."/>
            <person name="Bauer D."/>
            <person name="Boehm C.R."/>
            <person name="Briginshaw L."/>
            <person name="Caballero-Perez J."/>
            <person name="Catarino B."/>
            <person name="Chen F."/>
            <person name="Chiyoda S."/>
            <person name="Chovatia M."/>
            <person name="Davies K.M."/>
            <person name="Delmans M."/>
            <person name="Demura T."/>
            <person name="Dierschke T."/>
            <person name="Dolan L."/>
            <person name="Dorantes-Acosta A.E."/>
            <person name="Eklund D.M."/>
            <person name="Florent S.N."/>
            <person name="Flores-Sandoval E."/>
            <person name="Fujiyama A."/>
            <person name="Fukuzawa H."/>
            <person name="Galik B."/>
            <person name="Grimanelli D."/>
            <person name="Grimwood J."/>
            <person name="Grossniklaus U."/>
            <person name="Hamada T."/>
            <person name="Haseloff J."/>
            <person name="Hetherington A.J."/>
            <person name="Higo A."/>
            <person name="Hirakawa Y."/>
            <person name="Hundley H.N."/>
            <person name="Ikeda Y."/>
            <person name="Inoue K."/>
            <person name="Inoue S.I."/>
            <person name="Ishida S."/>
            <person name="Jia Q."/>
            <person name="Kakita M."/>
            <person name="Kanazawa T."/>
            <person name="Kawai Y."/>
            <person name="Kawashima T."/>
            <person name="Kennedy M."/>
            <person name="Kinose K."/>
            <person name="Kinoshita T."/>
            <person name="Kohara Y."/>
            <person name="Koide E."/>
            <person name="Komatsu K."/>
            <person name="Kopischke S."/>
            <person name="Kubo M."/>
            <person name="Kyozuka J."/>
            <person name="Lagercrantz U."/>
            <person name="Lin S.S."/>
            <person name="Lindquist E."/>
            <person name="Lipzen A.M."/>
            <person name="Lu C.W."/>
            <person name="De Luna E."/>
            <person name="Martienssen R.A."/>
            <person name="Minamino N."/>
            <person name="Mizutani M."/>
            <person name="Mizutani M."/>
            <person name="Mochizuki N."/>
            <person name="Monte I."/>
            <person name="Mosher R."/>
            <person name="Nagasaki H."/>
            <person name="Nakagami H."/>
            <person name="Naramoto S."/>
            <person name="Nishitani K."/>
            <person name="Ohtani M."/>
            <person name="Okamoto T."/>
            <person name="Okumura M."/>
            <person name="Phillips J."/>
            <person name="Pollak B."/>
            <person name="Reinders A."/>
            <person name="Rovekamp M."/>
            <person name="Sano R."/>
            <person name="Sawa S."/>
            <person name="Schmid M.W."/>
            <person name="Shirakawa M."/>
            <person name="Solano R."/>
            <person name="Spunde A."/>
            <person name="Suetsugu N."/>
            <person name="Sugano S."/>
            <person name="Sugiyama A."/>
            <person name="Sun R."/>
            <person name="Suzuki Y."/>
            <person name="Takenaka M."/>
            <person name="Takezawa D."/>
            <person name="Tomogane H."/>
            <person name="Tsuzuki M."/>
            <person name="Ueda T."/>
            <person name="Umeda M."/>
            <person name="Ward J.M."/>
            <person name="Watanabe Y."/>
            <person name="Yazaki K."/>
            <person name="Yokoyama R."/>
            <person name="Yoshitake Y."/>
            <person name="Yotsui I."/>
            <person name="Zachgo S."/>
            <person name="Schmutz J."/>
        </authorList>
    </citation>
    <scope>NUCLEOTIDE SEQUENCE [LARGE SCALE GENOMIC DNA]</scope>
    <source>
        <strain evidence="2">Tak-1</strain>
    </source>
</reference>
<evidence type="ECO:0000313" key="2">
    <source>
        <dbReference type="Proteomes" id="UP000244005"/>
    </source>
</evidence>
<accession>A0A2R6WET6</accession>
<protein>
    <submittedName>
        <fullName evidence="1">Uncharacterized protein</fullName>
    </submittedName>
</protein>
<evidence type="ECO:0000313" key="1">
    <source>
        <dbReference type="EMBL" id="PTQ32368.1"/>
    </source>
</evidence>
<keyword evidence="2" id="KW-1185">Reference proteome</keyword>
<proteinExistence type="predicted"/>
<dbReference type="AlphaFoldDB" id="A0A2R6WET6"/>
<sequence>MLSTRPAALLGRGRAGRCAEESREVWPRSMPILCTVGGWQNSKLSTEVYDSMLPDLAPEPKGHRTLEREFVCLRDCRVWNTPHARHYLPILPRLLAFVLDSCMFCPRVRSMSLLWNLEPPTTVLSFPD</sequence>
<dbReference type="EMBL" id="KZ772771">
    <property type="protein sequence ID" value="PTQ32368.1"/>
    <property type="molecule type" value="Genomic_DNA"/>
</dbReference>
<organism evidence="1 2">
    <name type="scientific">Marchantia polymorpha</name>
    <name type="common">Common liverwort</name>
    <name type="synonym">Marchantia aquatica</name>
    <dbReference type="NCBI Taxonomy" id="3197"/>
    <lineage>
        <taxon>Eukaryota</taxon>
        <taxon>Viridiplantae</taxon>
        <taxon>Streptophyta</taxon>
        <taxon>Embryophyta</taxon>
        <taxon>Marchantiophyta</taxon>
        <taxon>Marchantiopsida</taxon>
        <taxon>Marchantiidae</taxon>
        <taxon>Marchantiales</taxon>
        <taxon>Marchantiaceae</taxon>
        <taxon>Marchantia</taxon>
    </lineage>
</organism>
<dbReference type="Proteomes" id="UP000244005">
    <property type="component" value="Unassembled WGS sequence"/>
</dbReference>